<gene>
    <name evidence="1" type="ORF">N7456_001944</name>
</gene>
<keyword evidence="2" id="KW-1185">Reference proteome</keyword>
<name>A0A9W9G7A5_9EURO</name>
<dbReference type="EMBL" id="JAPQKH010000002">
    <property type="protein sequence ID" value="KAJ5113410.1"/>
    <property type="molecule type" value="Genomic_DNA"/>
</dbReference>
<dbReference type="AlphaFoldDB" id="A0A9W9G7A5"/>
<proteinExistence type="predicted"/>
<comment type="caution">
    <text evidence="1">The sequence shown here is derived from an EMBL/GenBank/DDBJ whole genome shotgun (WGS) entry which is preliminary data.</text>
</comment>
<accession>A0A9W9G7A5</accession>
<evidence type="ECO:0000313" key="1">
    <source>
        <dbReference type="EMBL" id="KAJ5113410.1"/>
    </source>
</evidence>
<reference evidence="1" key="1">
    <citation type="submission" date="2022-11" db="EMBL/GenBank/DDBJ databases">
        <authorList>
            <person name="Petersen C."/>
        </authorList>
    </citation>
    <scope>NUCLEOTIDE SEQUENCE</scope>
    <source>
        <strain evidence="1">IBT 30069</strain>
    </source>
</reference>
<organism evidence="1 2">
    <name type="scientific">Penicillium angulare</name>
    <dbReference type="NCBI Taxonomy" id="116970"/>
    <lineage>
        <taxon>Eukaryota</taxon>
        <taxon>Fungi</taxon>
        <taxon>Dikarya</taxon>
        <taxon>Ascomycota</taxon>
        <taxon>Pezizomycotina</taxon>
        <taxon>Eurotiomycetes</taxon>
        <taxon>Eurotiomycetidae</taxon>
        <taxon>Eurotiales</taxon>
        <taxon>Aspergillaceae</taxon>
        <taxon>Penicillium</taxon>
    </lineage>
</organism>
<evidence type="ECO:0000313" key="2">
    <source>
        <dbReference type="Proteomes" id="UP001149165"/>
    </source>
</evidence>
<protein>
    <submittedName>
        <fullName evidence="1">Uncharacterized protein</fullName>
    </submittedName>
</protein>
<sequence length="158" mass="17644">MTWKRSIAPTEGWPAGTSIPFCHICLSLSLDHELYLASIIKRVPLWDFDDDTANSRISEDAYKWPPKNGIATSLRLALHLLQLPIHPPDGHPTRELVEMMGRLTVGWKHNENNIFGTSGCMLMGDSLAFVRDHSRIFKGNVKSGPSSHCFIPSKFSCG</sequence>
<reference evidence="1" key="2">
    <citation type="journal article" date="2023" name="IMA Fungus">
        <title>Comparative genomic study of the Penicillium genus elucidates a diverse pangenome and 15 lateral gene transfer events.</title>
        <authorList>
            <person name="Petersen C."/>
            <person name="Sorensen T."/>
            <person name="Nielsen M.R."/>
            <person name="Sondergaard T.E."/>
            <person name="Sorensen J.L."/>
            <person name="Fitzpatrick D.A."/>
            <person name="Frisvad J.C."/>
            <person name="Nielsen K.L."/>
        </authorList>
    </citation>
    <scope>NUCLEOTIDE SEQUENCE</scope>
    <source>
        <strain evidence="1">IBT 30069</strain>
    </source>
</reference>
<dbReference type="Proteomes" id="UP001149165">
    <property type="component" value="Unassembled WGS sequence"/>
</dbReference>